<evidence type="ECO:0000256" key="1">
    <source>
        <dbReference type="ARBA" id="ARBA00004123"/>
    </source>
</evidence>
<organism evidence="11 12">
    <name type="scientific">Halocaridina rubra</name>
    <name type="common">Hawaiian red shrimp</name>
    <dbReference type="NCBI Taxonomy" id="373956"/>
    <lineage>
        <taxon>Eukaryota</taxon>
        <taxon>Metazoa</taxon>
        <taxon>Ecdysozoa</taxon>
        <taxon>Arthropoda</taxon>
        <taxon>Crustacea</taxon>
        <taxon>Multicrustacea</taxon>
        <taxon>Malacostraca</taxon>
        <taxon>Eumalacostraca</taxon>
        <taxon>Eucarida</taxon>
        <taxon>Decapoda</taxon>
        <taxon>Pleocyemata</taxon>
        <taxon>Caridea</taxon>
        <taxon>Atyoidea</taxon>
        <taxon>Atyidae</taxon>
        <taxon>Halocaridina</taxon>
    </lineage>
</organism>
<evidence type="ECO:0000259" key="9">
    <source>
        <dbReference type="Pfam" id="PF08790"/>
    </source>
</evidence>
<keyword evidence="3" id="KW-0677">Repeat</keyword>
<feature type="domain" description="Cell growth-regulating nucleolar protein-like winged helix" evidence="10">
    <location>
        <begin position="279"/>
        <end position="353"/>
    </location>
</feature>
<evidence type="ECO:0000259" key="10">
    <source>
        <dbReference type="Pfam" id="PF25879"/>
    </source>
</evidence>
<feature type="compositionally biased region" description="Basic and acidic residues" evidence="8">
    <location>
        <begin position="157"/>
        <end position="204"/>
    </location>
</feature>
<protein>
    <recommendedName>
        <fullName evidence="13">Cell growth-regulating nucleolar protein</fullName>
    </recommendedName>
</protein>
<feature type="compositionally biased region" description="Polar residues" evidence="8">
    <location>
        <begin position="255"/>
        <end position="265"/>
    </location>
</feature>
<dbReference type="InterPro" id="IPR014898">
    <property type="entry name" value="Znf_C2H2_LYAR"/>
</dbReference>
<evidence type="ECO:0000313" key="11">
    <source>
        <dbReference type="EMBL" id="KAK7066484.1"/>
    </source>
</evidence>
<dbReference type="EMBL" id="JAXCGZ010019169">
    <property type="protein sequence ID" value="KAK7066484.1"/>
    <property type="molecule type" value="Genomic_DNA"/>
</dbReference>
<evidence type="ECO:0000256" key="5">
    <source>
        <dbReference type="ARBA" id="ARBA00022833"/>
    </source>
</evidence>
<evidence type="ECO:0000313" key="12">
    <source>
        <dbReference type="Proteomes" id="UP001381693"/>
    </source>
</evidence>
<dbReference type="GO" id="GO:0006364">
    <property type="term" value="P:rRNA processing"/>
    <property type="evidence" value="ECO:0007669"/>
    <property type="project" value="TreeGrafter"/>
</dbReference>
<dbReference type="Proteomes" id="UP001381693">
    <property type="component" value="Unassembled WGS sequence"/>
</dbReference>
<dbReference type="FunFam" id="3.30.1490.490:FF:000001">
    <property type="entry name" value="cell growth-regulating nucleolar protein-like"/>
    <property type="match status" value="1"/>
</dbReference>
<comment type="caution">
    <text evidence="11">The sequence shown here is derived from an EMBL/GenBank/DDBJ whole genome shotgun (WGS) entry which is preliminary data.</text>
</comment>
<keyword evidence="12" id="KW-1185">Reference proteome</keyword>
<keyword evidence="2" id="KW-0479">Metal-binding</keyword>
<reference evidence="11 12" key="1">
    <citation type="submission" date="2023-11" db="EMBL/GenBank/DDBJ databases">
        <title>Halocaridina rubra genome assembly.</title>
        <authorList>
            <person name="Smith C."/>
        </authorList>
    </citation>
    <scope>NUCLEOTIDE SEQUENCE [LARGE SCALE GENOMIC DNA]</scope>
    <source>
        <strain evidence="11">EP-1</strain>
        <tissue evidence="11">Whole</tissue>
    </source>
</reference>
<dbReference type="InterPro" id="IPR039999">
    <property type="entry name" value="LYAR"/>
</dbReference>
<evidence type="ECO:0008006" key="13">
    <source>
        <dbReference type="Google" id="ProtNLM"/>
    </source>
</evidence>
<dbReference type="AlphaFoldDB" id="A0AAN8WUA1"/>
<dbReference type="InterPro" id="IPR058719">
    <property type="entry name" value="WHD_LYAR"/>
</dbReference>
<dbReference type="Pfam" id="PF08790">
    <property type="entry name" value="zf-LYAR"/>
    <property type="match status" value="1"/>
</dbReference>
<evidence type="ECO:0000256" key="7">
    <source>
        <dbReference type="PROSITE-ProRule" id="PRU01145"/>
    </source>
</evidence>
<dbReference type="InterPro" id="IPR036236">
    <property type="entry name" value="Znf_C2H2_sf"/>
</dbReference>
<name>A0AAN8WUA1_HALRR</name>
<dbReference type="SUPFAM" id="SSF57667">
    <property type="entry name" value="beta-beta-alpha zinc fingers"/>
    <property type="match status" value="2"/>
</dbReference>
<evidence type="ECO:0000256" key="6">
    <source>
        <dbReference type="ARBA" id="ARBA00023242"/>
    </source>
</evidence>
<dbReference type="GO" id="GO:0005730">
    <property type="term" value="C:nucleolus"/>
    <property type="evidence" value="ECO:0007669"/>
    <property type="project" value="TreeGrafter"/>
</dbReference>
<accession>A0AAN8WUA1</accession>
<dbReference type="PANTHER" id="PTHR13100">
    <property type="entry name" value="CELL GROWTH-REGULATING NUCLEOLAR PROTEIN LYAR"/>
    <property type="match status" value="1"/>
</dbReference>
<proteinExistence type="predicted"/>
<comment type="subcellular location">
    <subcellularLocation>
        <location evidence="1">Nucleus</location>
    </subcellularLocation>
</comment>
<feature type="domain" description="Zinc finger C2H2 LYAR-type" evidence="9">
    <location>
        <begin position="32"/>
        <end position="58"/>
    </location>
</feature>
<dbReference type="GO" id="GO:0008270">
    <property type="term" value="F:zinc ion binding"/>
    <property type="evidence" value="ECO:0007669"/>
    <property type="project" value="UniProtKB-KW"/>
</dbReference>
<evidence type="ECO:0000256" key="8">
    <source>
        <dbReference type="SAM" id="MobiDB-lite"/>
    </source>
</evidence>
<dbReference type="PROSITE" id="PS51804">
    <property type="entry name" value="ZF_C2HC_LYAR"/>
    <property type="match status" value="2"/>
</dbReference>
<keyword evidence="5" id="KW-0862">Zinc</keyword>
<dbReference type="Gene3D" id="3.30.1490.490">
    <property type="match status" value="1"/>
</dbReference>
<dbReference type="PANTHER" id="PTHR13100:SF10">
    <property type="entry name" value="CELL GROWTH-REGULATING NUCLEOLAR PROTEIN"/>
    <property type="match status" value="1"/>
</dbReference>
<feature type="compositionally biased region" description="Acidic residues" evidence="8">
    <location>
        <begin position="245"/>
        <end position="254"/>
    </location>
</feature>
<feature type="region of interest" description="Disordered" evidence="8">
    <location>
        <begin position="145"/>
        <end position="265"/>
    </location>
</feature>
<evidence type="ECO:0000256" key="4">
    <source>
        <dbReference type="ARBA" id="ARBA00022771"/>
    </source>
</evidence>
<evidence type="ECO:0000256" key="3">
    <source>
        <dbReference type="ARBA" id="ARBA00022737"/>
    </source>
</evidence>
<dbReference type="GO" id="GO:0000122">
    <property type="term" value="P:negative regulation of transcription by RNA polymerase II"/>
    <property type="evidence" value="ECO:0007669"/>
    <property type="project" value="TreeGrafter"/>
</dbReference>
<dbReference type="GO" id="GO:0003677">
    <property type="term" value="F:DNA binding"/>
    <property type="evidence" value="ECO:0007669"/>
    <property type="project" value="InterPro"/>
</dbReference>
<gene>
    <name evidence="11" type="ORF">SK128_002819</name>
</gene>
<keyword evidence="4 7" id="KW-0863">Zinc-finger</keyword>
<feature type="compositionally biased region" description="Polar residues" evidence="8">
    <location>
        <begin position="145"/>
        <end position="156"/>
    </location>
</feature>
<keyword evidence="6" id="KW-0539">Nucleus</keyword>
<dbReference type="Pfam" id="PF25879">
    <property type="entry name" value="WHD_LYAR"/>
    <property type="match status" value="1"/>
</dbReference>
<sequence length="357" mass="41780">MVFFTCSSCGKSLKKNQVERHIHQCRGYQYMTCMDCSKDFWGTEYHQHNKCLTENEKYGGSNYVEKGFKGAKKQEAWINRIQEQIASTRNMNPQLKSLFQHIMKFDNIPRKKAKFMNFLKSNNYKNIAICEEAWEFFENASKINKSQNSTNAQDSSKPTEPEPMDAKVESEIQEEPERKTKKQKKEERRMKQNKIEKKDKRKSGDDDEDGEENVPKKKRKMHNEMNALDNDETKVKRKKKVKQDMEEEGMDQENQDPSGTLDSGSVQEMLSIEVTKKSGAFSWKKAIFHVLKDAPEEGMKVKKLKRKLTAMYVESKGDAALRKTPLEIDALIHKKLNMRNDKYVFVKDRVKIKEMSE</sequence>
<evidence type="ECO:0000256" key="2">
    <source>
        <dbReference type="ARBA" id="ARBA00022723"/>
    </source>
</evidence>